<sequence length="81" mass="9238">MSTDTRTSLTACLDAYCARTKRKTSTVAQAAAGDWRFFDKIEGGNFTLRKFDDVMAWFSMNWPDDLAWPENVKRPQTRVAA</sequence>
<gene>
    <name evidence="1" type="ORF">GCM10011335_52270</name>
</gene>
<organism evidence="1 2">
    <name type="scientific">Aureimonas glaciei</name>
    <dbReference type="NCBI Taxonomy" id="1776957"/>
    <lineage>
        <taxon>Bacteria</taxon>
        <taxon>Pseudomonadati</taxon>
        <taxon>Pseudomonadota</taxon>
        <taxon>Alphaproteobacteria</taxon>
        <taxon>Hyphomicrobiales</taxon>
        <taxon>Aurantimonadaceae</taxon>
        <taxon>Aureimonas</taxon>
    </lineage>
</organism>
<evidence type="ECO:0000313" key="1">
    <source>
        <dbReference type="EMBL" id="GGD43140.1"/>
    </source>
</evidence>
<protein>
    <submittedName>
        <fullName evidence="1">Uncharacterized protein</fullName>
    </submittedName>
</protein>
<dbReference type="Proteomes" id="UP000613160">
    <property type="component" value="Unassembled WGS sequence"/>
</dbReference>
<dbReference type="EMBL" id="BMJJ01000022">
    <property type="protein sequence ID" value="GGD43140.1"/>
    <property type="molecule type" value="Genomic_DNA"/>
</dbReference>
<comment type="caution">
    <text evidence="1">The sequence shown here is derived from an EMBL/GenBank/DDBJ whole genome shotgun (WGS) entry which is preliminary data.</text>
</comment>
<dbReference type="AlphaFoldDB" id="A0A916YF90"/>
<reference evidence="1" key="2">
    <citation type="submission" date="2020-09" db="EMBL/GenBank/DDBJ databases">
        <authorList>
            <person name="Sun Q."/>
            <person name="Zhou Y."/>
        </authorList>
    </citation>
    <scope>NUCLEOTIDE SEQUENCE</scope>
    <source>
        <strain evidence="1">CGMCC 1.15493</strain>
    </source>
</reference>
<accession>A0A916YF90</accession>
<dbReference type="RefSeq" id="WP_188855388.1">
    <property type="nucleotide sequence ID" value="NZ_BMJJ01000022.1"/>
</dbReference>
<reference evidence="1" key="1">
    <citation type="journal article" date="2014" name="Int. J. Syst. Evol. Microbiol.">
        <title>Complete genome sequence of Corynebacterium casei LMG S-19264T (=DSM 44701T), isolated from a smear-ripened cheese.</title>
        <authorList>
            <consortium name="US DOE Joint Genome Institute (JGI-PGF)"/>
            <person name="Walter F."/>
            <person name="Albersmeier A."/>
            <person name="Kalinowski J."/>
            <person name="Ruckert C."/>
        </authorList>
    </citation>
    <scope>NUCLEOTIDE SEQUENCE</scope>
    <source>
        <strain evidence="1">CGMCC 1.15493</strain>
    </source>
</reference>
<evidence type="ECO:0000313" key="2">
    <source>
        <dbReference type="Proteomes" id="UP000613160"/>
    </source>
</evidence>
<keyword evidence="2" id="KW-1185">Reference proteome</keyword>
<proteinExistence type="predicted"/>
<name>A0A916YF90_9HYPH</name>